<feature type="region of interest" description="Disordered" evidence="4">
    <location>
        <begin position="214"/>
        <end position="241"/>
    </location>
</feature>
<comment type="caution">
    <text evidence="5">The sequence shown here is derived from an EMBL/GenBank/DDBJ whole genome shotgun (WGS) entry which is preliminary data.</text>
</comment>
<feature type="region of interest" description="Disordered" evidence="4">
    <location>
        <begin position="608"/>
        <end position="634"/>
    </location>
</feature>
<dbReference type="SUPFAM" id="SSF48403">
    <property type="entry name" value="Ankyrin repeat"/>
    <property type="match status" value="1"/>
</dbReference>
<feature type="compositionally biased region" description="Low complexity" evidence="4">
    <location>
        <begin position="396"/>
        <end position="407"/>
    </location>
</feature>
<dbReference type="InterPro" id="IPR036770">
    <property type="entry name" value="Ankyrin_rpt-contain_sf"/>
</dbReference>
<dbReference type="STRING" id="133383.A0A1R0GRZ3"/>
<dbReference type="PANTHER" id="PTHR24171">
    <property type="entry name" value="ANKYRIN REPEAT DOMAIN-CONTAINING PROTEIN 39-RELATED"/>
    <property type="match status" value="1"/>
</dbReference>
<feature type="compositionally biased region" description="Polar residues" evidence="4">
    <location>
        <begin position="220"/>
        <end position="237"/>
    </location>
</feature>
<feature type="compositionally biased region" description="Basic and acidic residues" evidence="4">
    <location>
        <begin position="13"/>
        <end position="23"/>
    </location>
</feature>
<keyword evidence="6" id="KW-1185">Reference proteome</keyword>
<name>A0A1R0GRZ3_9FUNG</name>
<keyword evidence="1" id="KW-0677">Repeat</keyword>
<dbReference type="OrthoDB" id="341259at2759"/>
<dbReference type="SMART" id="SM00248">
    <property type="entry name" value="ANK"/>
    <property type="match status" value="2"/>
</dbReference>
<feature type="compositionally biased region" description="Polar residues" evidence="4">
    <location>
        <begin position="1"/>
        <end position="12"/>
    </location>
</feature>
<dbReference type="PROSITE" id="PS50088">
    <property type="entry name" value="ANK_REPEAT"/>
    <property type="match status" value="2"/>
</dbReference>
<dbReference type="Proteomes" id="UP000187455">
    <property type="component" value="Unassembled WGS sequence"/>
</dbReference>
<dbReference type="AlphaFoldDB" id="A0A1R0GRZ3"/>
<dbReference type="Pfam" id="PF12796">
    <property type="entry name" value="Ank_2"/>
    <property type="match status" value="1"/>
</dbReference>
<sequence length="684" mass="76149">MSDTNSDSTFNGSEDHNSGFSKYKDSSKIDLISFSSFSNSENIFSSASTNSLSQKNSLDSSQDYLLSNILSTKKNIYRSHNPLSKKNNENNDSYIEKTEKNLHKVNGKQGFKQPHMKKIYSSNTRISELIIQDTKPEFIDNFSEMNANSIIRYSNDSDFMDLCNNPSQEIHGKDDQMIDSSICPPTSCSLESSRSISVNPLVNFESNSVFYSGPERSRKPFNNPSSIMSKSFNSNGSFRRRKAKGDQKPFINAIRKWANSQLHVDKAQINLMAGSDPEEISQLVESGANFNASDEHSRTALHVACSLGNIKAVEMLLGYGCDPNSVDIVGNTPLNIAAIAGHTEIVLLLLQFGADPRAGRQRLSPSAMVRLRLKQLRAQIRRNRLLIKPLPKVENSDSSMGSNSNNNHQHVSGSKSRTGQFKATRSKAYMISQECYAILRILQYYVNSDFSAISNFKPHNTKNAVRGNSLVNNNDLSFHNSARHNGDYIDPTWVAYDNKDEVVMPITKNTRKAFNDLANQLENFQLFGSSNSQELSYSNQRSKTFNFPSLGFGITNPKDHDLAGSLASRDFNSTSDKYEFKSKSGAFNIKSINPSFQETTKSDIISSIPDGSTFSDQNTGSNPNVNKDSDDPAARQDFNKANLVLNGFSDIINLSKEKSEDAENLEVEHLLNKLVDLVDSLQLE</sequence>
<gene>
    <name evidence="5" type="ORF">AYI68_g6310</name>
</gene>
<organism evidence="5 6">
    <name type="scientific">Smittium mucronatum</name>
    <dbReference type="NCBI Taxonomy" id="133383"/>
    <lineage>
        <taxon>Eukaryota</taxon>
        <taxon>Fungi</taxon>
        <taxon>Fungi incertae sedis</taxon>
        <taxon>Zoopagomycota</taxon>
        <taxon>Kickxellomycotina</taxon>
        <taxon>Harpellomycetes</taxon>
        <taxon>Harpellales</taxon>
        <taxon>Legeriomycetaceae</taxon>
        <taxon>Smittium</taxon>
    </lineage>
</organism>
<dbReference type="EMBL" id="LSSL01004240">
    <property type="protein sequence ID" value="OLY79618.1"/>
    <property type="molecule type" value="Genomic_DNA"/>
</dbReference>
<evidence type="ECO:0000256" key="2">
    <source>
        <dbReference type="ARBA" id="ARBA00023043"/>
    </source>
</evidence>
<feature type="compositionally biased region" description="Polar residues" evidence="4">
    <location>
        <begin position="408"/>
        <end position="419"/>
    </location>
</feature>
<feature type="repeat" description="ANK" evidence="3">
    <location>
        <begin position="296"/>
        <end position="328"/>
    </location>
</feature>
<evidence type="ECO:0000256" key="1">
    <source>
        <dbReference type="ARBA" id="ARBA00022737"/>
    </source>
</evidence>
<reference evidence="5 6" key="1">
    <citation type="journal article" date="2016" name="Mol. Biol. Evol.">
        <title>Genome-Wide Survey of Gut Fungi (Harpellales) Reveals the First Horizontally Transferred Ubiquitin Gene from a Mosquito Host.</title>
        <authorList>
            <person name="Wang Y."/>
            <person name="White M.M."/>
            <person name="Kvist S."/>
            <person name="Moncalvo J.M."/>
        </authorList>
    </citation>
    <scope>NUCLEOTIDE SEQUENCE [LARGE SCALE GENOMIC DNA]</scope>
    <source>
        <strain evidence="5 6">ALG-7-W6</strain>
    </source>
</reference>
<keyword evidence="2 3" id="KW-0040">ANK repeat</keyword>
<evidence type="ECO:0000313" key="6">
    <source>
        <dbReference type="Proteomes" id="UP000187455"/>
    </source>
</evidence>
<dbReference type="InterPro" id="IPR002110">
    <property type="entry name" value="Ankyrin_rpt"/>
</dbReference>
<feature type="region of interest" description="Disordered" evidence="4">
    <location>
        <begin position="391"/>
        <end position="419"/>
    </location>
</feature>
<proteinExistence type="predicted"/>
<accession>A0A1R0GRZ3</accession>
<feature type="region of interest" description="Disordered" evidence="4">
    <location>
        <begin position="1"/>
        <end position="23"/>
    </location>
</feature>
<dbReference type="PROSITE" id="PS50297">
    <property type="entry name" value="ANK_REP_REGION"/>
    <property type="match status" value="2"/>
</dbReference>
<evidence type="ECO:0000256" key="3">
    <source>
        <dbReference type="PROSITE-ProRule" id="PRU00023"/>
    </source>
</evidence>
<feature type="compositionally biased region" description="Polar residues" evidence="4">
    <location>
        <begin position="608"/>
        <end position="626"/>
    </location>
</feature>
<protein>
    <submittedName>
        <fullName evidence="5">Ankyrin repeat domain-containing protein 54</fullName>
    </submittedName>
</protein>
<evidence type="ECO:0000313" key="5">
    <source>
        <dbReference type="EMBL" id="OLY79618.1"/>
    </source>
</evidence>
<feature type="repeat" description="ANK" evidence="3">
    <location>
        <begin position="329"/>
        <end position="361"/>
    </location>
</feature>
<dbReference type="Gene3D" id="1.25.40.20">
    <property type="entry name" value="Ankyrin repeat-containing domain"/>
    <property type="match status" value="1"/>
</dbReference>
<evidence type="ECO:0000256" key="4">
    <source>
        <dbReference type="SAM" id="MobiDB-lite"/>
    </source>
</evidence>